<dbReference type="Proteomes" id="UP000622687">
    <property type="component" value="Unassembled WGS sequence"/>
</dbReference>
<feature type="binding site" evidence="10">
    <location>
        <position position="72"/>
    </location>
    <ligand>
        <name>substrate</name>
    </ligand>
</feature>
<evidence type="ECO:0000256" key="9">
    <source>
        <dbReference type="ARBA" id="ARBA00052017"/>
    </source>
</evidence>
<dbReference type="InterPro" id="IPR029001">
    <property type="entry name" value="ITPase-like_fam"/>
</dbReference>
<keyword evidence="4 10" id="KW-0547">Nucleotide-binding</keyword>
<comment type="function">
    <text evidence="10">Pyrophosphatase that catalyzes the hydrolysis of nucleoside triphosphates to their monophosphate derivatives, with a high preference for the non-canonical purine nucleotides XTP (xanthosine triphosphate), dITP (deoxyinosine triphosphate) and ITP. Seems to function as a house-cleaning enzyme that removes non-canonical purine nucleotides from the nucleotide pool, thus preventing their incorporation into DNA/RNA and avoiding chromosomal lesions.</text>
</comment>
<dbReference type="PANTHER" id="PTHR11067">
    <property type="entry name" value="INOSINE TRIPHOSPHATE PYROPHOSPHATASE/HAM1 PROTEIN"/>
    <property type="match status" value="1"/>
</dbReference>
<evidence type="ECO:0000256" key="11">
    <source>
        <dbReference type="RuleBase" id="RU003781"/>
    </source>
</evidence>
<dbReference type="EMBL" id="JAEEGB010000015">
    <property type="protein sequence ID" value="MBI6873835.1"/>
    <property type="molecule type" value="Genomic_DNA"/>
</dbReference>
<dbReference type="GO" id="GO:0036222">
    <property type="term" value="F:XTP diphosphatase activity"/>
    <property type="evidence" value="ECO:0007669"/>
    <property type="project" value="UniProtKB-UniRule"/>
</dbReference>
<dbReference type="FunFam" id="3.90.950.10:FF:000001">
    <property type="entry name" value="dITP/XTP pyrophosphatase"/>
    <property type="match status" value="1"/>
</dbReference>
<dbReference type="GO" id="GO:0009146">
    <property type="term" value="P:purine nucleoside triphosphate catabolic process"/>
    <property type="evidence" value="ECO:0007669"/>
    <property type="project" value="UniProtKB-UniRule"/>
</dbReference>
<dbReference type="GO" id="GO:0036220">
    <property type="term" value="F:ITP diphosphatase activity"/>
    <property type="evidence" value="ECO:0007669"/>
    <property type="project" value="UniProtKB-UniRule"/>
</dbReference>
<dbReference type="GO" id="GO:0046872">
    <property type="term" value="F:metal ion binding"/>
    <property type="evidence" value="ECO:0007669"/>
    <property type="project" value="UniProtKB-KW"/>
</dbReference>
<evidence type="ECO:0000313" key="13">
    <source>
        <dbReference type="Proteomes" id="UP000622687"/>
    </source>
</evidence>
<dbReference type="InterPro" id="IPR020922">
    <property type="entry name" value="dITP/XTP_pyrophosphatase"/>
</dbReference>
<sequence>MRRLIVASNNAKKIKEIKQILEKYQIEVVSLKEAGIDIDVEEDGNTFIENSYKKASEIYKIVEGSMVLADDSGLAVDCLNGAPGIYSARFAGEHGNDKKNNEKLLDLLKDKKDEERKAKFICAIALIISDDKIVKVQGEIEGRIIDEERGSNGFGYDPLFYIPEYKMTFAEMDSELKNSISHRAKALKKIEGEIKKLMEEE</sequence>
<dbReference type="RefSeq" id="WP_211143257.1">
    <property type="nucleotide sequence ID" value="NZ_JAEEGB010000015.1"/>
</dbReference>
<feature type="binding site" evidence="10">
    <location>
        <position position="41"/>
    </location>
    <ligand>
        <name>Mg(2+)</name>
        <dbReference type="ChEBI" id="CHEBI:18420"/>
    </ligand>
</feature>
<feature type="binding site" evidence="10">
    <location>
        <position position="177"/>
    </location>
    <ligand>
        <name>substrate</name>
    </ligand>
</feature>
<accession>A0A934I0L8</accession>
<evidence type="ECO:0000256" key="3">
    <source>
        <dbReference type="ARBA" id="ARBA00022723"/>
    </source>
</evidence>
<comment type="caution">
    <text evidence="12">The sequence shown here is derived from an EMBL/GenBank/DDBJ whole genome shotgun (WGS) entry which is preliminary data.</text>
</comment>
<dbReference type="PANTHER" id="PTHR11067:SF9">
    <property type="entry name" value="INOSINE TRIPHOSPHATE PYROPHOSPHATASE"/>
    <property type="match status" value="1"/>
</dbReference>
<comment type="cofactor">
    <cofactor evidence="10">
        <name>Mg(2+)</name>
        <dbReference type="ChEBI" id="CHEBI:18420"/>
    </cofactor>
    <text evidence="10">Binds 1 Mg(2+) ion per subunit.</text>
</comment>
<dbReference type="GO" id="GO:0035870">
    <property type="term" value="F:dITP diphosphatase activity"/>
    <property type="evidence" value="ECO:0007669"/>
    <property type="project" value="UniProtKB-UniRule"/>
</dbReference>
<comment type="catalytic activity">
    <reaction evidence="9 10">
        <text>XTP + H2O = XMP + diphosphate + H(+)</text>
        <dbReference type="Rhea" id="RHEA:28610"/>
        <dbReference type="ChEBI" id="CHEBI:15377"/>
        <dbReference type="ChEBI" id="CHEBI:15378"/>
        <dbReference type="ChEBI" id="CHEBI:33019"/>
        <dbReference type="ChEBI" id="CHEBI:57464"/>
        <dbReference type="ChEBI" id="CHEBI:61314"/>
        <dbReference type="EC" id="3.6.1.66"/>
    </reaction>
</comment>
<name>A0A934I0L8_9CLOT</name>
<dbReference type="GO" id="GO:0017111">
    <property type="term" value="F:ribonucleoside triphosphate phosphatase activity"/>
    <property type="evidence" value="ECO:0007669"/>
    <property type="project" value="InterPro"/>
</dbReference>
<dbReference type="CDD" id="cd00515">
    <property type="entry name" value="HAM1"/>
    <property type="match status" value="1"/>
</dbReference>
<dbReference type="Pfam" id="PF01725">
    <property type="entry name" value="Ham1p_like"/>
    <property type="match status" value="1"/>
</dbReference>
<dbReference type="NCBIfam" id="NF011397">
    <property type="entry name" value="PRK14822.1"/>
    <property type="match status" value="1"/>
</dbReference>
<comment type="catalytic activity">
    <reaction evidence="8 10">
        <text>dITP + H2O = dIMP + diphosphate + H(+)</text>
        <dbReference type="Rhea" id="RHEA:28342"/>
        <dbReference type="ChEBI" id="CHEBI:15377"/>
        <dbReference type="ChEBI" id="CHEBI:15378"/>
        <dbReference type="ChEBI" id="CHEBI:33019"/>
        <dbReference type="ChEBI" id="CHEBI:61194"/>
        <dbReference type="ChEBI" id="CHEBI:61382"/>
        <dbReference type="EC" id="3.6.1.66"/>
    </reaction>
</comment>
<dbReference type="HAMAP" id="MF_01405">
    <property type="entry name" value="Non_canon_purine_NTPase"/>
    <property type="match status" value="1"/>
</dbReference>
<gene>
    <name evidence="12" type="ORF">I6U51_14205</name>
</gene>
<keyword evidence="6 10" id="KW-0460">Magnesium</keyword>
<comment type="similarity">
    <text evidence="1 10 11">Belongs to the HAM1 NTPase family.</text>
</comment>
<evidence type="ECO:0000313" key="12">
    <source>
        <dbReference type="EMBL" id="MBI6873835.1"/>
    </source>
</evidence>
<dbReference type="NCBIfam" id="TIGR00042">
    <property type="entry name" value="RdgB/HAM1 family non-canonical purine NTP pyrophosphatase"/>
    <property type="match status" value="1"/>
</dbReference>
<proteinExistence type="inferred from homology"/>
<dbReference type="EC" id="3.6.1.66" evidence="10"/>
<protein>
    <recommendedName>
        <fullName evidence="10">dITP/XTP pyrophosphatase</fullName>
        <ecNumber evidence="10">3.6.1.66</ecNumber>
    </recommendedName>
    <alternativeName>
        <fullName evidence="10">Non-canonical purine NTP pyrophosphatase</fullName>
    </alternativeName>
    <alternativeName>
        <fullName evidence="10">Non-standard purine NTP pyrophosphatase</fullName>
    </alternativeName>
    <alternativeName>
        <fullName evidence="10">Nucleoside-triphosphate diphosphatase</fullName>
    </alternativeName>
    <alternativeName>
        <fullName evidence="10">Nucleoside-triphosphate pyrophosphatase</fullName>
        <shortName evidence="10">NTPase</shortName>
    </alternativeName>
</protein>
<comment type="subunit">
    <text evidence="2 10">Homodimer.</text>
</comment>
<feature type="binding site" evidence="10">
    <location>
        <begin position="182"/>
        <end position="183"/>
    </location>
    <ligand>
        <name>substrate</name>
    </ligand>
</feature>
<evidence type="ECO:0000256" key="5">
    <source>
        <dbReference type="ARBA" id="ARBA00022801"/>
    </source>
</evidence>
<dbReference type="Gene3D" id="3.90.950.10">
    <property type="match status" value="1"/>
</dbReference>
<evidence type="ECO:0000256" key="7">
    <source>
        <dbReference type="ARBA" id="ARBA00023080"/>
    </source>
</evidence>
<evidence type="ECO:0000256" key="1">
    <source>
        <dbReference type="ARBA" id="ARBA00008023"/>
    </source>
</evidence>
<evidence type="ECO:0000256" key="8">
    <source>
        <dbReference type="ARBA" id="ARBA00051875"/>
    </source>
</evidence>
<dbReference type="SUPFAM" id="SSF52972">
    <property type="entry name" value="ITPase-like"/>
    <property type="match status" value="1"/>
</dbReference>
<comment type="catalytic activity">
    <reaction evidence="10">
        <text>ITP + H2O = IMP + diphosphate + H(+)</text>
        <dbReference type="Rhea" id="RHEA:29399"/>
        <dbReference type="ChEBI" id="CHEBI:15377"/>
        <dbReference type="ChEBI" id="CHEBI:15378"/>
        <dbReference type="ChEBI" id="CHEBI:33019"/>
        <dbReference type="ChEBI" id="CHEBI:58053"/>
        <dbReference type="ChEBI" id="CHEBI:61402"/>
        <dbReference type="EC" id="3.6.1.66"/>
    </reaction>
</comment>
<keyword evidence="13" id="KW-1185">Reference proteome</keyword>
<feature type="binding site" evidence="10">
    <location>
        <begin position="154"/>
        <end position="157"/>
    </location>
    <ligand>
        <name>substrate</name>
    </ligand>
</feature>
<evidence type="ECO:0000256" key="6">
    <source>
        <dbReference type="ARBA" id="ARBA00022842"/>
    </source>
</evidence>
<evidence type="ECO:0000256" key="2">
    <source>
        <dbReference type="ARBA" id="ARBA00011738"/>
    </source>
</evidence>
<evidence type="ECO:0000256" key="4">
    <source>
        <dbReference type="ARBA" id="ARBA00022741"/>
    </source>
</evidence>
<feature type="active site" description="Proton acceptor" evidence="10">
    <location>
        <position position="71"/>
    </location>
</feature>
<evidence type="ECO:0000256" key="10">
    <source>
        <dbReference type="HAMAP-Rule" id="MF_01405"/>
    </source>
</evidence>
<organism evidence="12 13">
    <name type="scientific">Clostridium aciditolerans</name>
    <dbReference type="NCBI Taxonomy" id="339861"/>
    <lineage>
        <taxon>Bacteria</taxon>
        <taxon>Bacillati</taxon>
        <taxon>Bacillota</taxon>
        <taxon>Clostridia</taxon>
        <taxon>Eubacteriales</taxon>
        <taxon>Clostridiaceae</taxon>
        <taxon>Clostridium</taxon>
    </lineage>
</organism>
<dbReference type="GO" id="GO:0009117">
    <property type="term" value="P:nucleotide metabolic process"/>
    <property type="evidence" value="ECO:0007669"/>
    <property type="project" value="UniProtKB-KW"/>
</dbReference>
<feature type="binding site" evidence="10">
    <location>
        <position position="71"/>
    </location>
    <ligand>
        <name>Mg(2+)</name>
        <dbReference type="ChEBI" id="CHEBI:18420"/>
    </ligand>
</feature>
<dbReference type="InterPro" id="IPR002637">
    <property type="entry name" value="RdgB/HAM1"/>
</dbReference>
<keyword evidence="3 10" id="KW-0479">Metal-binding</keyword>
<keyword evidence="5 10" id="KW-0378">Hydrolase</keyword>
<dbReference type="AlphaFoldDB" id="A0A934I0L8"/>
<dbReference type="GO" id="GO:0005829">
    <property type="term" value="C:cytosol"/>
    <property type="evidence" value="ECO:0007669"/>
    <property type="project" value="TreeGrafter"/>
</dbReference>
<dbReference type="GO" id="GO:0000166">
    <property type="term" value="F:nucleotide binding"/>
    <property type="evidence" value="ECO:0007669"/>
    <property type="project" value="UniProtKB-KW"/>
</dbReference>
<reference evidence="12" key="1">
    <citation type="submission" date="2020-12" db="EMBL/GenBank/DDBJ databases">
        <title>Clostridium thailandense sp. nov., a novel acetogenic bacterium isolated from peat land soil in Thailand.</title>
        <authorList>
            <person name="Chaikitkaew S."/>
            <person name="Birkeland N.K."/>
        </authorList>
    </citation>
    <scope>NUCLEOTIDE SEQUENCE</scope>
    <source>
        <strain evidence="12">DSM 17425</strain>
    </source>
</reference>
<feature type="binding site" evidence="10">
    <location>
        <begin position="8"/>
        <end position="13"/>
    </location>
    <ligand>
        <name>substrate</name>
    </ligand>
</feature>
<keyword evidence="7 10" id="KW-0546">Nucleotide metabolism</keyword>